<organism evidence="1 2">
    <name type="scientific">Nesterenkonia natronophila</name>
    <dbReference type="NCBI Taxonomy" id="2174932"/>
    <lineage>
        <taxon>Bacteria</taxon>
        <taxon>Bacillati</taxon>
        <taxon>Actinomycetota</taxon>
        <taxon>Actinomycetes</taxon>
        <taxon>Micrococcales</taxon>
        <taxon>Micrococcaceae</taxon>
        <taxon>Nesterenkonia</taxon>
    </lineage>
</organism>
<dbReference type="EMBL" id="QYZP01000001">
    <property type="protein sequence ID" value="RJN32903.1"/>
    <property type="molecule type" value="Genomic_DNA"/>
</dbReference>
<gene>
    <name evidence="1" type="ORF">D3250_03565</name>
</gene>
<evidence type="ECO:0000313" key="1">
    <source>
        <dbReference type="EMBL" id="RJN32903.1"/>
    </source>
</evidence>
<dbReference type="RefSeq" id="WP_119901947.1">
    <property type="nucleotide sequence ID" value="NZ_QYZP01000001.1"/>
</dbReference>
<comment type="caution">
    <text evidence="1">The sequence shown here is derived from an EMBL/GenBank/DDBJ whole genome shotgun (WGS) entry which is preliminary data.</text>
</comment>
<accession>A0A3A4F4B3</accession>
<proteinExistence type="predicted"/>
<dbReference type="AlphaFoldDB" id="A0A3A4F4B3"/>
<dbReference type="Proteomes" id="UP000266615">
    <property type="component" value="Unassembled WGS sequence"/>
</dbReference>
<keyword evidence="2" id="KW-1185">Reference proteome</keyword>
<protein>
    <recommendedName>
        <fullName evidence="3">Head-tail adaptor protein</fullName>
    </recommendedName>
</protein>
<sequence length="111" mass="12344">MLLHDRVTVHIPGGETGEYDDFGMPITSPPTTKVLPAQVDPARTSDGDDANSGQLISRYRVMLKAPFDFDPTGVDEVTWRGKTIRVDGRIQPQMLRGRISHYEFVSEQVTG</sequence>
<name>A0A3A4F4B3_9MICC</name>
<evidence type="ECO:0000313" key="2">
    <source>
        <dbReference type="Proteomes" id="UP000266615"/>
    </source>
</evidence>
<dbReference type="OrthoDB" id="4964404at2"/>
<evidence type="ECO:0008006" key="3">
    <source>
        <dbReference type="Google" id="ProtNLM"/>
    </source>
</evidence>
<reference evidence="1 2" key="1">
    <citation type="submission" date="2018-09" db="EMBL/GenBank/DDBJ databases">
        <title>Nesterenkonia natronophila sp. nov., an alkaliphilic actinobacteriume isolated from a soda lake, and emended description of the genus Nesterenkonia.</title>
        <authorList>
            <person name="Menes R.J."/>
            <person name="Iriarte A."/>
        </authorList>
    </citation>
    <scope>NUCLEOTIDE SEQUENCE [LARGE SCALE GENOMIC DNA]</scope>
    <source>
        <strain evidence="1 2">M8</strain>
    </source>
</reference>